<reference evidence="7 8" key="1">
    <citation type="submission" date="2013-08" db="EMBL/GenBank/DDBJ databases">
        <authorList>
            <person name="Weinstock G."/>
            <person name="Sodergren E."/>
            <person name="Wylie T."/>
            <person name="Fulton L."/>
            <person name="Fulton R."/>
            <person name="Fronick C."/>
            <person name="O'Laughlin M."/>
            <person name="Godfrey J."/>
            <person name="Miner T."/>
            <person name="Herter B."/>
            <person name="Appelbaum E."/>
            <person name="Cordes M."/>
            <person name="Lek S."/>
            <person name="Wollam A."/>
            <person name="Pepin K.H."/>
            <person name="Palsikar V.B."/>
            <person name="Mitreva M."/>
            <person name="Wilson R.K."/>
        </authorList>
    </citation>
    <scope>NUCLEOTIDE SEQUENCE [LARGE SCALE GENOMIC DNA]</scope>
    <source>
        <strain evidence="7 8">ATCC 12856</strain>
    </source>
</reference>
<evidence type="ECO:0000256" key="1">
    <source>
        <dbReference type="ARBA" id="ARBA00004613"/>
    </source>
</evidence>
<evidence type="ECO:0000256" key="6">
    <source>
        <dbReference type="ARBA" id="ARBA00022801"/>
    </source>
</evidence>
<name>U1Y5G3_ANEAE</name>
<dbReference type="Pfam" id="PF00545">
    <property type="entry name" value="Ribonuclease"/>
    <property type="match status" value="1"/>
</dbReference>
<dbReference type="HOGENOM" id="CLU_104572_1_0_9"/>
<dbReference type="Gene3D" id="3.10.450.30">
    <property type="entry name" value="Microbial ribonucleases"/>
    <property type="match status" value="1"/>
</dbReference>
<dbReference type="GO" id="GO:0003723">
    <property type="term" value="F:RNA binding"/>
    <property type="evidence" value="ECO:0007669"/>
    <property type="project" value="InterPro"/>
</dbReference>
<evidence type="ECO:0000313" key="7">
    <source>
        <dbReference type="EMBL" id="ERI07402.1"/>
    </source>
</evidence>
<proteinExistence type="inferred from homology"/>
<sequence>MSVGNKKEWVIRMLTIGMKWFRFGVLLLCLALMVGCSLTSGQGSGPQKQSTKPLIGYEEVAQYIRDHGHLPDNYITKNEARKLGWDAQKGNLNKVAPGKSIGGDVFGNREKKLPSKKGRIWYEADINYKSGFRGDDRILFSNDGLIYKTEDHYKTFQLMK</sequence>
<dbReference type="GO" id="GO:0004521">
    <property type="term" value="F:RNA endonuclease activity"/>
    <property type="evidence" value="ECO:0007669"/>
    <property type="project" value="InterPro"/>
</dbReference>
<keyword evidence="6" id="KW-0378">Hydrolase</keyword>
<keyword evidence="8" id="KW-1185">Reference proteome</keyword>
<evidence type="ECO:0000256" key="2">
    <source>
        <dbReference type="ARBA" id="ARBA00009006"/>
    </source>
</evidence>
<dbReference type="InterPro" id="IPR000026">
    <property type="entry name" value="N1-like"/>
</dbReference>
<keyword evidence="4" id="KW-0964">Secreted</keyword>
<evidence type="ECO:0000313" key="8">
    <source>
        <dbReference type="Proteomes" id="UP000016511"/>
    </source>
</evidence>
<dbReference type="AlphaFoldDB" id="U1Y5G3"/>
<keyword evidence="5" id="KW-0540">Nuclease</keyword>
<dbReference type="eggNOG" id="COG4290">
    <property type="taxonomic scope" value="Bacteria"/>
</dbReference>
<dbReference type="InterPro" id="IPR016191">
    <property type="entry name" value="Ribonuclease/ribotoxin"/>
</dbReference>
<accession>U1Y5G3</accession>
<protein>
    <recommendedName>
        <fullName evidence="3">Ribonuclease</fullName>
    </recommendedName>
</protein>
<comment type="subcellular location">
    <subcellularLocation>
        <location evidence="1">Secreted</location>
    </subcellularLocation>
</comment>
<organism evidence="7 8">
    <name type="scientific">Aneurinibacillus aneurinilyticus ATCC 12856</name>
    <dbReference type="NCBI Taxonomy" id="649747"/>
    <lineage>
        <taxon>Bacteria</taxon>
        <taxon>Bacillati</taxon>
        <taxon>Bacillota</taxon>
        <taxon>Bacilli</taxon>
        <taxon>Bacillales</taxon>
        <taxon>Paenibacillaceae</taxon>
        <taxon>Aneurinibacillus group</taxon>
        <taxon>Aneurinibacillus</taxon>
    </lineage>
</organism>
<comment type="caution">
    <text evidence="7">The sequence shown here is derived from an EMBL/GenBank/DDBJ whole genome shotgun (WGS) entry which is preliminary data.</text>
</comment>
<gene>
    <name evidence="7" type="ORF">HMPREF0083_04513</name>
</gene>
<dbReference type="PRINTS" id="PR00117">
    <property type="entry name" value="BARNASE"/>
</dbReference>
<dbReference type="STRING" id="649747.HMPREF0083_04513"/>
<dbReference type="GO" id="GO:0005576">
    <property type="term" value="C:extracellular region"/>
    <property type="evidence" value="ECO:0007669"/>
    <property type="project" value="UniProtKB-SubCell"/>
</dbReference>
<evidence type="ECO:0000256" key="4">
    <source>
        <dbReference type="ARBA" id="ARBA00022525"/>
    </source>
</evidence>
<dbReference type="GO" id="GO:0016787">
    <property type="term" value="F:hydrolase activity"/>
    <property type="evidence" value="ECO:0007669"/>
    <property type="project" value="UniProtKB-KW"/>
</dbReference>
<dbReference type="SUPFAM" id="SSF53933">
    <property type="entry name" value="Microbial ribonucleases"/>
    <property type="match status" value="1"/>
</dbReference>
<evidence type="ECO:0000256" key="3">
    <source>
        <dbReference type="ARBA" id="ARBA00022214"/>
    </source>
</evidence>
<evidence type="ECO:0000256" key="5">
    <source>
        <dbReference type="ARBA" id="ARBA00022722"/>
    </source>
</evidence>
<comment type="similarity">
    <text evidence="2">Belongs to the ribonuclease N1/T1 family.</text>
</comment>
<dbReference type="InterPro" id="IPR001887">
    <property type="entry name" value="Barnase"/>
</dbReference>
<dbReference type="Proteomes" id="UP000016511">
    <property type="component" value="Unassembled WGS sequence"/>
</dbReference>
<dbReference type="EMBL" id="AWSJ01000278">
    <property type="protein sequence ID" value="ERI07402.1"/>
    <property type="molecule type" value="Genomic_DNA"/>
</dbReference>
<dbReference type="PATRIC" id="fig|649747.3.peg.4077"/>